<keyword evidence="1" id="KW-0732">Signal</keyword>
<dbReference type="EMBL" id="UGSK01000001">
    <property type="protein sequence ID" value="SUB00988.1"/>
    <property type="molecule type" value="Genomic_DNA"/>
</dbReference>
<dbReference type="InterPro" id="IPR006311">
    <property type="entry name" value="TAT_signal"/>
</dbReference>
<dbReference type="PANTHER" id="PTHR33376:SF15">
    <property type="entry name" value="BLL6794 PROTEIN"/>
    <property type="match status" value="1"/>
</dbReference>
<dbReference type="InterPro" id="IPR038404">
    <property type="entry name" value="TRAP_DctP_sf"/>
</dbReference>
<dbReference type="OrthoDB" id="7822595at2"/>
<name>A0A378ZV69_9HYPH</name>
<dbReference type="AlphaFoldDB" id="A0A378ZV69"/>
<sequence>MTYSKVLNRRQVLAGTAGAAALVTLGRPARAETVVLRYNQWFPTAHWSQSGGLYKWFDQIKEVTNGRVVVEPSAKPLAPPNRNYQAVADGVTDLAWGPHGYTPGVFPLTEMVELPFITEHAGISSAAYWRLWKEKFEKTGMQNQVVTLAMHVTAGGNIHMNNGVVRSASDLSGKKLRVPTPVVGRVLQTMGAVPINGSLSELREMMSRGIVDGTAISSELTVGFKVDKYVTSVTEVPGGLFSSSAFVVISQDKWAQISPEDQQAILAISGEKLSRFMGDLWQKFDDEAKAAFKSSLGENYITASPEFIKELEGHFAEERASWLKQAEAAGVNGQEALDFYQAQIAALGK</sequence>
<dbReference type="PANTHER" id="PTHR33376">
    <property type="match status" value="1"/>
</dbReference>
<dbReference type="GO" id="GO:0055085">
    <property type="term" value="P:transmembrane transport"/>
    <property type="evidence" value="ECO:0007669"/>
    <property type="project" value="InterPro"/>
</dbReference>
<dbReference type="Pfam" id="PF03480">
    <property type="entry name" value="DctP"/>
    <property type="match status" value="1"/>
</dbReference>
<dbReference type="RefSeq" id="WP_019966178.1">
    <property type="nucleotide sequence ID" value="NZ_UGSK01000001.1"/>
</dbReference>
<organism evidence="2 3">
    <name type="scientific">Pannonibacter phragmitetus</name>
    <dbReference type="NCBI Taxonomy" id="121719"/>
    <lineage>
        <taxon>Bacteria</taxon>
        <taxon>Pseudomonadati</taxon>
        <taxon>Pseudomonadota</taxon>
        <taxon>Alphaproteobacteria</taxon>
        <taxon>Hyphomicrobiales</taxon>
        <taxon>Stappiaceae</taxon>
        <taxon>Pannonibacter</taxon>
    </lineage>
</organism>
<evidence type="ECO:0000256" key="1">
    <source>
        <dbReference type="ARBA" id="ARBA00022729"/>
    </source>
</evidence>
<evidence type="ECO:0000313" key="2">
    <source>
        <dbReference type="EMBL" id="SUB00988.1"/>
    </source>
</evidence>
<dbReference type="Gene3D" id="3.40.190.170">
    <property type="entry name" value="Bacterial extracellular solute-binding protein, family 7"/>
    <property type="match status" value="1"/>
</dbReference>
<accession>A0A378ZV69</accession>
<dbReference type="PROSITE" id="PS51318">
    <property type="entry name" value="TAT"/>
    <property type="match status" value="1"/>
</dbReference>
<gene>
    <name evidence="2" type="ORF">NCTC13350_01918</name>
</gene>
<dbReference type="InterPro" id="IPR018389">
    <property type="entry name" value="DctP_fam"/>
</dbReference>
<evidence type="ECO:0000313" key="3">
    <source>
        <dbReference type="Proteomes" id="UP000255000"/>
    </source>
</evidence>
<protein>
    <submittedName>
        <fullName evidence="2">TRAP-type mannitol/chloroaromatic compound transport system, periplasmic component</fullName>
    </submittedName>
</protein>
<proteinExistence type="predicted"/>
<dbReference type="CDD" id="cd13665">
    <property type="entry name" value="PBP2_TRAP_Dctp3_4"/>
    <property type="match status" value="1"/>
</dbReference>
<dbReference type="Proteomes" id="UP000255000">
    <property type="component" value="Unassembled WGS sequence"/>
</dbReference>
<reference evidence="2 3" key="1">
    <citation type="submission" date="2018-06" db="EMBL/GenBank/DDBJ databases">
        <authorList>
            <consortium name="Pathogen Informatics"/>
            <person name="Doyle S."/>
        </authorList>
    </citation>
    <scope>NUCLEOTIDE SEQUENCE [LARGE SCALE GENOMIC DNA]</scope>
    <source>
        <strain evidence="2 3">NCTC13350</strain>
    </source>
</reference>